<proteinExistence type="predicted"/>
<reference evidence="1" key="1">
    <citation type="submission" date="2018-02" db="EMBL/GenBank/DDBJ databases">
        <title>Rhizophora mucronata_Transcriptome.</title>
        <authorList>
            <person name="Meera S.P."/>
            <person name="Sreeshan A."/>
            <person name="Augustine A."/>
        </authorList>
    </citation>
    <scope>NUCLEOTIDE SEQUENCE</scope>
    <source>
        <tissue evidence="1">Leaf</tissue>
    </source>
</reference>
<dbReference type="EMBL" id="GGEC01055247">
    <property type="protein sequence ID" value="MBX35731.1"/>
    <property type="molecule type" value="Transcribed_RNA"/>
</dbReference>
<name>A0A2P2MZU2_RHIMU</name>
<dbReference type="AlphaFoldDB" id="A0A2P2MZU2"/>
<evidence type="ECO:0000313" key="1">
    <source>
        <dbReference type="EMBL" id="MBX35731.1"/>
    </source>
</evidence>
<protein>
    <submittedName>
        <fullName evidence="1">Uncharacterized protein</fullName>
    </submittedName>
</protein>
<organism evidence="1">
    <name type="scientific">Rhizophora mucronata</name>
    <name type="common">Asiatic mangrove</name>
    <dbReference type="NCBI Taxonomy" id="61149"/>
    <lineage>
        <taxon>Eukaryota</taxon>
        <taxon>Viridiplantae</taxon>
        <taxon>Streptophyta</taxon>
        <taxon>Embryophyta</taxon>
        <taxon>Tracheophyta</taxon>
        <taxon>Spermatophyta</taxon>
        <taxon>Magnoliopsida</taxon>
        <taxon>eudicotyledons</taxon>
        <taxon>Gunneridae</taxon>
        <taxon>Pentapetalae</taxon>
        <taxon>rosids</taxon>
        <taxon>fabids</taxon>
        <taxon>Malpighiales</taxon>
        <taxon>Rhizophoraceae</taxon>
        <taxon>Rhizophora</taxon>
    </lineage>
</organism>
<accession>A0A2P2MZU2</accession>
<sequence length="31" mass="3915">MRSILKSMKLQTKLLQNLRIRYKHWSVSWLR</sequence>